<keyword evidence="4" id="KW-0804">Transcription</keyword>
<dbReference type="Pfam" id="PF00126">
    <property type="entry name" value="HTH_1"/>
    <property type="match status" value="1"/>
</dbReference>
<dbReference type="EMBL" id="BAMV01000004">
    <property type="protein sequence ID" value="GAN59395.1"/>
    <property type="molecule type" value="Genomic_DNA"/>
</dbReference>
<accession>A0A6N3STE9</accession>
<dbReference type="PRINTS" id="PR00039">
    <property type="entry name" value="HTHLYSR"/>
</dbReference>
<evidence type="ECO:0000256" key="2">
    <source>
        <dbReference type="ARBA" id="ARBA00023015"/>
    </source>
</evidence>
<comment type="caution">
    <text evidence="6">The sequence shown here is derived from an EMBL/GenBank/DDBJ whole genome shotgun (WGS) entry which is preliminary data.</text>
</comment>
<keyword evidence="2" id="KW-0805">Transcription regulation</keyword>
<name>A0A0D6N100_9PROT</name>
<dbReference type="InterPro" id="IPR000847">
    <property type="entry name" value="LysR_HTH_N"/>
</dbReference>
<dbReference type="Proteomes" id="UP000032671">
    <property type="component" value="Unassembled WGS sequence"/>
</dbReference>
<comment type="similarity">
    <text evidence="1">Belongs to the LysR transcriptional regulatory family.</text>
</comment>
<dbReference type="Pfam" id="PF03466">
    <property type="entry name" value="LysR_substrate"/>
    <property type="match status" value="1"/>
</dbReference>
<dbReference type="GO" id="GO:0006351">
    <property type="term" value="P:DNA-templated transcription"/>
    <property type="evidence" value="ECO:0007669"/>
    <property type="project" value="TreeGrafter"/>
</dbReference>
<dbReference type="PANTHER" id="PTHR30537">
    <property type="entry name" value="HTH-TYPE TRANSCRIPTIONAL REGULATOR"/>
    <property type="match status" value="1"/>
</dbReference>
<evidence type="ECO:0000256" key="1">
    <source>
        <dbReference type="ARBA" id="ARBA00009437"/>
    </source>
</evidence>
<dbReference type="AlphaFoldDB" id="A0A0D6N100"/>
<evidence type="ECO:0000313" key="9">
    <source>
        <dbReference type="Proteomes" id="UP000321891"/>
    </source>
</evidence>
<dbReference type="InterPro" id="IPR036388">
    <property type="entry name" value="WH-like_DNA-bd_sf"/>
</dbReference>
<accession>A0A0D6N100</accession>
<evidence type="ECO:0000256" key="3">
    <source>
        <dbReference type="ARBA" id="ARBA00023125"/>
    </source>
</evidence>
<dbReference type="InterPro" id="IPR036390">
    <property type="entry name" value="WH_DNA-bd_sf"/>
</dbReference>
<proteinExistence type="inferred from homology"/>
<dbReference type="Proteomes" id="UP000321891">
    <property type="component" value="Unassembled WGS sequence"/>
</dbReference>
<evidence type="ECO:0000313" key="7">
    <source>
        <dbReference type="EMBL" id="GEL59739.1"/>
    </source>
</evidence>
<dbReference type="GO" id="GO:0043565">
    <property type="term" value="F:sequence-specific DNA binding"/>
    <property type="evidence" value="ECO:0007669"/>
    <property type="project" value="TreeGrafter"/>
</dbReference>
<keyword evidence="3" id="KW-0238">DNA-binding</keyword>
<evidence type="ECO:0000313" key="8">
    <source>
        <dbReference type="Proteomes" id="UP000032671"/>
    </source>
</evidence>
<reference evidence="7 9" key="2">
    <citation type="submission" date="2019-07" db="EMBL/GenBank/DDBJ databases">
        <title>Whole genome shotgun sequence of Acetobacter cibinongensis NBRC 16605.</title>
        <authorList>
            <person name="Hosoyama A."/>
            <person name="Uohara A."/>
            <person name="Ohji S."/>
            <person name="Ichikawa N."/>
        </authorList>
    </citation>
    <scope>NUCLEOTIDE SEQUENCE [LARGE SCALE GENOMIC DNA]</scope>
    <source>
        <strain evidence="7 9">NBRC 16605</strain>
    </source>
</reference>
<keyword evidence="9" id="KW-1185">Reference proteome</keyword>
<reference evidence="6 8" key="1">
    <citation type="submission" date="2012-11" db="EMBL/GenBank/DDBJ databases">
        <title>Whole genome sequence of Acetobacter cibinongensis 4H-1.</title>
        <authorList>
            <person name="Azuma Y."/>
            <person name="Higashiura N."/>
            <person name="Hirakawa H."/>
            <person name="Matsushita K."/>
        </authorList>
    </citation>
    <scope>NUCLEOTIDE SEQUENCE [LARGE SCALE GENOMIC DNA]</scope>
    <source>
        <strain evidence="6 8">4H-1</strain>
    </source>
</reference>
<dbReference type="CDD" id="cd08422">
    <property type="entry name" value="PBP2_CrgA_like"/>
    <property type="match status" value="1"/>
</dbReference>
<dbReference type="Gene3D" id="3.40.190.290">
    <property type="match status" value="1"/>
</dbReference>
<feature type="domain" description="HTH lysR-type" evidence="5">
    <location>
        <begin position="1"/>
        <end position="59"/>
    </location>
</feature>
<evidence type="ECO:0000256" key="4">
    <source>
        <dbReference type="ARBA" id="ARBA00023163"/>
    </source>
</evidence>
<evidence type="ECO:0000259" key="5">
    <source>
        <dbReference type="PROSITE" id="PS50931"/>
    </source>
</evidence>
<dbReference type="RefSeq" id="WP_048837509.1">
    <property type="nucleotide sequence ID" value="NZ_BAMV01000004.1"/>
</dbReference>
<dbReference type="SUPFAM" id="SSF46785">
    <property type="entry name" value="Winged helix' DNA-binding domain"/>
    <property type="match status" value="1"/>
</dbReference>
<dbReference type="InterPro" id="IPR058163">
    <property type="entry name" value="LysR-type_TF_proteobact-type"/>
</dbReference>
<dbReference type="InterPro" id="IPR005119">
    <property type="entry name" value="LysR_subst-bd"/>
</dbReference>
<organism evidence="6 8">
    <name type="scientific">Acetobacter cibinongensis</name>
    <dbReference type="NCBI Taxonomy" id="146475"/>
    <lineage>
        <taxon>Bacteria</taxon>
        <taxon>Pseudomonadati</taxon>
        <taxon>Pseudomonadota</taxon>
        <taxon>Alphaproteobacteria</taxon>
        <taxon>Acetobacterales</taxon>
        <taxon>Acetobacteraceae</taxon>
        <taxon>Acetobacter</taxon>
    </lineage>
</organism>
<protein>
    <submittedName>
        <fullName evidence="7">LysR family transcriptional regulator</fullName>
    </submittedName>
    <submittedName>
        <fullName evidence="6">Transcriptional regulator LysR</fullName>
    </submittedName>
</protein>
<dbReference type="GO" id="GO:0003700">
    <property type="term" value="F:DNA-binding transcription factor activity"/>
    <property type="evidence" value="ECO:0007669"/>
    <property type="project" value="InterPro"/>
</dbReference>
<dbReference type="SUPFAM" id="SSF53850">
    <property type="entry name" value="Periplasmic binding protein-like II"/>
    <property type="match status" value="1"/>
</dbReference>
<dbReference type="PANTHER" id="PTHR30537:SF66">
    <property type="entry name" value="IRON-REGULATED VIRULENCE REGULATORY PROTEIN IRGB"/>
    <property type="match status" value="1"/>
</dbReference>
<dbReference type="PROSITE" id="PS50931">
    <property type="entry name" value="HTH_LYSR"/>
    <property type="match status" value="1"/>
</dbReference>
<sequence length="307" mass="32910">MDRYQAMATFIRVVDTGSFSAAARQLGVGQPAVSKSIAQLEAHLQVSLLIRSTHGLTPTEAGQNFYERARNAIQEADEAELAAKGARAGLSGRLRVSAATTFARLHIIPELPRFLAEHPQLTVEIILDDRMIDLVAEGVDVSLRMGTLADSTAVARKIATGGRSVLATPTYLTSAGVLRSPADLAQHEAIIYSQLPSVWSFLRDGAAVSVSVSGRLRVSAAEGLRAAVLADMGLTIASDWMFAPELENGAVVRVLEAWSLPSIDLWAVFPAGRMMTAKARQFADFVESVMKAPAPQSCIKEKRVQVS</sequence>
<dbReference type="EMBL" id="BJVU01000012">
    <property type="protein sequence ID" value="GEL59739.1"/>
    <property type="molecule type" value="Genomic_DNA"/>
</dbReference>
<dbReference type="FunFam" id="1.10.10.10:FF:000001">
    <property type="entry name" value="LysR family transcriptional regulator"/>
    <property type="match status" value="1"/>
</dbReference>
<evidence type="ECO:0000313" key="6">
    <source>
        <dbReference type="EMBL" id="GAN59395.1"/>
    </source>
</evidence>
<gene>
    <name evidence="6" type="ORF">Abci_004_022</name>
    <name evidence="7" type="ORF">ACI01nite_23410</name>
</gene>
<dbReference type="Gene3D" id="1.10.10.10">
    <property type="entry name" value="Winged helix-like DNA-binding domain superfamily/Winged helix DNA-binding domain"/>
    <property type="match status" value="1"/>
</dbReference>
<dbReference type="STRING" id="1231339.Abci_004_022"/>